<evidence type="ECO:0000256" key="14">
    <source>
        <dbReference type="PROSITE-ProRule" id="PRU00266"/>
    </source>
</evidence>
<dbReference type="SMART" id="SM00456">
    <property type="entry name" value="WW"/>
    <property type="match status" value="1"/>
</dbReference>
<dbReference type="FunFam" id="3.30.160.20:FF:000021">
    <property type="entry name" value="Microprocessor complex subunit DGCR8"/>
    <property type="match status" value="1"/>
</dbReference>
<evidence type="ECO:0000256" key="9">
    <source>
        <dbReference type="ARBA" id="ARBA00022884"/>
    </source>
</evidence>
<dbReference type="Pfam" id="PF00035">
    <property type="entry name" value="dsrm"/>
    <property type="match status" value="2"/>
</dbReference>
<keyword evidence="4" id="KW-0597">Phosphoprotein</keyword>
<evidence type="ECO:0000313" key="19">
    <source>
        <dbReference type="Proteomes" id="UP001591681"/>
    </source>
</evidence>
<dbReference type="FunFam" id="3.30.160.20:FF:000023">
    <property type="entry name" value="DGCR8, microprocessor complex subunit"/>
    <property type="match status" value="1"/>
</dbReference>
<keyword evidence="7" id="KW-0677">Repeat</keyword>
<feature type="compositionally biased region" description="Polar residues" evidence="15">
    <location>
        <begin position="65"/>
        <end position="74"/>
    </location>
</feature>
<comment type="cofactor">
    <cofactor evidence="1">
        <name>heme</name>
        <dbReference type="ChEBI" id="CHEBI:30413"/>
    </cofactor>
</comment>
<dbReference type="PANTHER" id="PTHR13482">
    <property type="entry name" value="MICRORNA PROCESSOR COMPLEX SUBUNIT DGCR8"/>
    <property type="match status" value="1"/>
</dbReference>
<proteinExistence type="predicted"/>
<gene>
    <name evidence="18" type="ORF">ACEWY4_012004</name>
</gene>
<dbReference type="SUPFAM" id="SSF51045">
    <property type="entry name" value="WW domain"/>
    <property type="match status" value="1"/>
</dbReference>
<dbReference type="InterPro" id="IPR040375">
    <property type="entry name" value="DGCR8"/>
</dbReference>
<feature type="domain" description="WW" evidence="16">
    <location>
        <begin position="294"/>
        <end position="327"/>
    </location>
</feature>
<dbReference type="PROSITE" id="PS50137">
    <property type="entry name" value="DS_RBD"/>
    <property type="match status" value="1"/>
</dbReference>
<accession>A0ABD1JZE8</accession>
<evidence type="ECO:0000256" key="4">
    <source>
        <dbReference type="ARBA" id="ARBA00022553"/>
    </source>
</evidence>
<keyword evidence="9 14" id="KW-0694">RNA-binding</keyword>
<dbReference type="PANTHER" id="PTHR13482:SF3">
    <property type="entry name" value="MICROPROCESSOR COMPLEX SUBUNIT DGCR8"/>
    <property type="match status" value="1"/>
</dbReference>
<evidence type="ECO:0000256" key="10">
    <source>
        <dbReference type="ARBA" id="ARBA00023004"/>
    </source>
</evidence>
<feature type="region of interest" description="Disordered" evidence="15">
    <location>
        <begin position="353"/>
        <end position="425"/>
    </location>
</feature>
<dbReference type="GO" id="GO:0070878">
    <property type="term" value="F:primary miRNA binding"/>
    <property type="evidence" value="ECO:0007669"/>
    <property type="project" value="UniProtKB-ARBA"/>
</dbReference>
<evidence type="ECO:0000313" key="18">
    <source>
        <dbReference type="EMBL" id="KAL2092206.1"/>
    </source>
</evidence>
<evidence type="ECO:0000256" key="1">
    <source>
        <dbReference type="ARBA" id="ARBA00001971"/>
    </source>
</evidence>
<evidence type="ECO:0000256" key="13">
    <source>
        <dbReference type="ARBA" id="ARBA00071956"/>
    </source>
</evidence>
<keyword evidence="11" id="KW-0539">Nucleus</keyword>
<keyword evidence="10" id="KW-0408">Iron</keyword>
<dbReference type="Gene3D" id="3.30.160.20">
    <property type="match status" value="2"/>
</dbReference>
<sequence>MDVDDVLPPLPLEPPEDDVSGSHECIAPPPPPLQTSSDAEEMDVSSGGDGPTNTPAGNREAQLLTKGSLTFSSHPSDESVPGASCPRTARHAPTVTKFLPDLKLLRDVKISVSFSDSSKSKDRKVLYTGVGQAGTSEASAEVLNGVLHDAEHEMAGQGCPGVSGNGALSTGTKGEEVEVDLENKVEFAVLDELEDFTENFLEIEEGDQVGFRSEVIAQQEQTNEEDLNYSNEEDFDNDVDALLEEGLPVAKKMRMAEDKYTGDSDHQSDGEAGVQPMMTKIKTVLKSRGRPPTEPLPDGWIMTFHNSGIPVYLHRETRVVTWSRPYFLGTGSIRKHDPPTSSIPCLHYKKMKEQEEREQNGDMIPNLDGSPAKEVDPLERLDEPDSTAPEESTDKAVEGSGDASGSQADGKEPQASEMTQSALGQVKAKVEVCKDESIDIEEFRGYLERRFDFEQVTVKKFRTWAERRQFNRDMKRKQAESERPILPANQKLITLSVQDAPTKKEFVINPNGKSEVCILHEYMQRVLKVRPVYNFFECENPSEPFGASVIIDGVTYGTGTASSKKLAKNKAARATLEILIPDFVKQTSEEKPVEGDELEYFNHISIEDSRVYELTNKAGLLSPYQILHECLKRNHGMGDTSIKFEVIPGKNQKSEYVMTCGKHTVRGWCKNKRVGKQLASQKILQMLHPHVKNWGSLLRMYGRDSNKMVKKENSDKSVIELQQYAKKNKPNLHILNKLQEEMRKLAKQREETRKKPKMTIMESAQPGSEPLCTVDV</sequence>
<dbReference type="GO" id="GO:0005654">
    <property type="term" value="C:nucleoplasm"/>
    <property type="evidence" value="ECO:0007669"/>
    <property type="project" value="UniProtKB-ARBA"/>
</dbReference>
<evidence type="ECO:0000259" key="16">
    <source>
        <dbReference type="PROSITE" id="PS50020"/>
    </source>
</evidence>
<dbReference type="Proteomes" id="UP001591681">
    <property type="component" value="Unassembled WGS sequence"/>
</dbReference>
<dbReference type="GO" id="GO:0005730">
    <property type="term" value="C:nucleolus"/>
    <property type="evidence" value="ECO:0007669"/>
    <property type="project" value="UniProtKB-SubCell"/>
</dbReference>
<evidence type="ECO:0000259" key="17">
    <source>
        <dbReference type="PROSITE" id="PS50137"/>
    </source>
</evidence>
<protein>
    <recommendedName>
        <fullName evidence="13">Microprocessor complex subunit DGCR8</fullName>
    </recommendedName>
</protein>
<dbReference type="GO" id="GO:0046872">
    <property type="term" value="F:metal ion binding"/>
    <property type="evidence" value="ECO:0007669"/>
    <property type="project" value="UniProtKB-KW"/>
</dbReference>
<keyword evidence="19" id="KW-1185">Reference proteome</keyword>
<dbReference type="EMBL" id="JBHFQA010000010">
    <property type="protein sequence ID" value="KAL2092206.1"/>
    <property type="molecule type" value="Genomic_DNA"/>
</dbReference>
<evidence type="ECO:0000256" key="12">
    <source>
        <dbReference type="ARBA" id="ARBA00064825"/>
    </source>
</evidence>
<comment type="caution">
    <text evidence="18">The sequence shown here is derived from an EMBL/GenBank/DDBJ whole genome shotgun (WGS) entry which is preliminary data.</text>
</comment>
<evidence type="ECO:0000256" key="3">
    <source>
        <dbReference type="ARBA" id="ARBA00022499"/>
    </source>
</evidence>
<dbReference type="CDD" id="cd00201">
    <property type="entry name" value="WW"/>
    <property type="match status" value="1"/>
</dbReference>
<dbReference type="AlphaFoldDB" id="A0ABD1JZE8"/>
<evidence type="ECO:0000256" key="11">
    <source>
        <dbReference type="ARBA" id="ARBA00023242"/>
    </source>
</evidence>
<feature type="domain" description="DRBM" evidence="17">
    <location>
        <begin position="514"/>
        <end position="581"/>
    </location>
</feature>
<feature type="region of interest" description="Disordered" evidence="15">
    <location>
        <begin position="1"/>
        <end position="88"/>
    </location>
</feature>
<evidence type="ECO:0000256" key="2">
    <source>
        <dbReference type="ARBA" id="ARBA00004604"/>
    </source>
</evidence>
<reference evidence="18 19" key="1">
    <citation type="submission" date="2024-09" db="EMBL/GenBank/DDBJ databases">
        <title>A chromosome-level genome assembly of Gray's grenadier anchovy, Coilia grayii.</title>
        <authorList>
            <person name="Fu Z."/>
        </authorList>
    </citation>
    <scope>NUCLEOTIDE SEQUENCE [LARGE SCALE GENOMIC DNA]</scope>
    <source>
        <strain evidence="18">G4</strain>
        <tissue evidence="18">Muscle</tissue>
    </source>
</reference>
<keyword evidence="8" id="KW-0832">Ubl conjugation</keyword>
<dbReference type="InterPro" id="IPR001202">
    <property type="entry name" value="WW_dom"/>
</dbReference>
<dbReference type="Gene3D" id="3.30.160.590">
    <property type="match status" value="1"/>
</dbReference>
<name>A0ABD1JZE8_9TELE</name>
<comment type="subcellular location">
    <subcellularLocation>
        <location evidence="2">Nucleus</location>
        <location evidence="2">Nucleolus</location>
    </subcellularLocation>
</comment>
<evidence type="ECO:0000256" key="15">
    <source>
        <dbReference type="SAM" id="MobiDB-lite"/>
    </source>
</evidence>
<evidence type="ECO:0000256" key="7">
    <source>
        <dbReference type="ARBA" id="ARBA00022737"/>
    </source>
</evidence>
<dbReference type="FunFam" id="3.30.160.590:FF:000001">
    <property type="entry name" value="microprocessor complex subunit DGCR8"/>
    <property type="match status" value="1"/>
</dbReference>
<dbReference type="CDD" id="cd19868">
    <property type="entry name" value="DSRM_DGCR8_rpt2"/>
    <property type="match status" value="1"/>
</dbReference>
<dbReference type="FunFam" id="2.20.70.10:FF:000018">
    <property type="entry name" value="DGCR8 microprocessor complex subunit"/>
    <property type="match status" value="1"/>
</dbReference>
<keyword evidence="6" id="KW-0479">Metal-binding</keyword>
<feature type="compositionally biased region" description="Low complexity" evidence="15">
    <location>
        <begin position="399"/>
        <end position="408"/>
    </location>
</feature>
<evidence type="ECO:0000256" key="5">
    <source>
        <dbReference type="ARBA" id="ARBA00022617"/>
    </source>
</evidence>
<dbReference type="PROSITE" id="PS50020">
    <property type="entry name" value="WW_DOMAIN_2"/>
    <property type="match status" value="1"/>
</dbReference>
<comment type="subunit">
    <text evidence="12">Monomer; in absence of heme. Homodimer; the association with heme promotes its dimerization. Component of the microprocessor complex, or pri-miRNA processing protein complex, which is composed of DROSHA and DGCR8. The microprocessor complex is a heterotrimer; each of the two DROSHA RNase III domains binds one DGCR8 (via C-terminal region). Interacts with ILF3, NCL and DROSHA. Interacts with CPSF3 and ISY1; this interaction is in an RNA dependent manner. Interacts with PUS10; interaction promotes pri-miRNAs processing.</text>
</comment>
<dbReference type="SUPFAM" id="SSF54768">
    <property type="entry name" value="dsRNA-binding domain-like"/>
    <property type="match status" value="2"/>
</dbReference>
<evidence type="ECO:0000256" key="8">
    <source>
        <dbReference type="ARBA" id="ARBA00022843"/>
    </source>
</evidence>
<dbReference type="Gene3D" id="2.20.70.10">
    <property type="match status" value="1"/>
</dbReference>
<keyword evidence="3" id="KW-1017">Isopeptide bond</keyword>
<dbReference type="InterPro" id="IPR014720">
    <property type="entry name" value="dsRBD_dom"/>
</dbReference>
<organism evidence="18 19">
    <name type="scientific">Coilia grayii</name>
    <name type="common">Gray's grenadier anchovy</name>
    <dbReference type="NCBI Taxonomy" id="363190"/>
    <lineage>
        <taxon>Eukaryota</taxon>
        <taxon>Metazoa</taxon>
        <taxon>Chordata</taxon>
        <taxon>Craniata</taxon>
        <taxon>Vertebrata</taxon>
        <taxon>Euteleostomi</taxon>
        <taxon>Actinopterygii</taxon>
        <taxon>Neopterygii</taxon>
        <taxon>Teleostei</taxon>
        <taxon>Clupei</taxon>
        <taxon>Clupeiformes</taxon>
        <taxon>Clupeoidei</taxon>
        <taxon>Engraulidae</taxon>
        <taxon>Coilinae</taxon>
        <taxon>Coilia</taxon>
    </lineage>
</organism>
<dbReference type="InterPro" id="IPR036020">
    <property type="entry name" value="WW_dom_sf"/>
</dbReference>
<feature type="compositionally biased region" description="Basic and acidic residues" evidence="15">
    <location>
        <begin position="371"/>
        <end position="383"/>
    </location>
</feature>
<evidence type="ECO:0000256" key="6">
    <source>
        <dbReference type="ARBA" id="ARBA00022723"/>
    </source>
</evidence>
<dbReference type="CDD" id="cd19867">
    <property type="entry name" value="DSRM_DGCR8_rpt1"/>
    <property type="match status" value="1"/>
</dbReference>
<dbReference type="SMART" id="SM00358">
    <property type="entry name" value="DSRM"/>
    <property type="match status" value="2"/>
</dbReference>
<keyword evidence="5" id="KW-0349">Heme</keyword>